<gene>
    <name evidence="1" type="ORF">GSTENG00029272001</name>
</gene>
<accession>Q4RTF8</accession>
<dbReference type="KEGG" id="tng:GSTEN00029272G001"/>
<sequence length="89" mass="9479">MAGEPEAINGMDSTCLPNLFPVLYPLNEDVGKAFASQKPPDGSVSKRGDALKVGLEHAESITYPIWPWKFPGPAGAVAADRGCLDFLSF</sequence>
<protein>
    <submittedName>
        <fullName evidence="1">(spotted green pufferfish) hypothetical protein</fullName>
    </submittedName>
</protein>
<dbReference type="AlphaFoldDB" id="Q4RTF8"/>
<dbReference type="EMBL" id="CAAE01014998">
    <property type="protein sequence ID" value="CAG08324.1"/>
    <property type="molecule type" value="Genomic_DNA"/>
</dbReference>
<organism evidence="1">
    <name type="scientific">Tetraodon nigroviridis</name>
    <name type="common">Spotted green pufferfish</name>
    <name type="synonym">Chelonodon nigroviridis</name>
    <dbReference type="NCBI Taxonomy" id="99883"/>
    <lineage>
        <taxon>Eukaryota</taxon>
        <taxon>Metazoa</taxon>
        <taxon>Chordata</taxon>
        <taxon>Craniata</taxon>
        <taxon>Vertebrata</taxon>
        <taxon>Euteleostomi</taxon>
        <taxon>Actinopterygii</taxon>
        <taxon>Neopterygii</taxon>
        <taxon>Teleostei</taxon>
        <taxon>Neoteleostei</taxon>
        <taxon>Acanthomorphata</taxon>
        <taxon>Eupercaria</taxon>
        <taxon>Tetraodontiformes</taxon>
        <taxon>Tetradontoidea</taxon>
        <taxon>Tetraodontidae</taxon>
        <taxon>Tetraodon</taxon>
    </lineage>
</organism>
<comment type="caution">
    <text evidence="1">The sequence shown here is derived from an EMBL/GenBank/DDBJ whole genome shotgun (WGS) entry which is preliminary data.</text>
</comment>
<name>Q4RTF8_TETNG</name>
<evidence type="ECO:0000313" key="1">
    <source>
        <dbReference type="EMBL" id="CAG08324.1"/>
    </source>
</evidence>
<reference evidence="1" key="2">
    <citation type="submission" date="2004-02" db="EMBL/GenBank/DDBJ databases">
        <authorList>
            <consortium name="Genoscope"/>
            <consortium name="Whitehead Institute Centre for Genome Research"/>
        </authorList>
    </citation>
    <scope>NUCLEOTIDE SEQUENCE</scope>
</reference>
<reference evidence="1" key="1">
    <citation type="journal article" date="2004" name="Nature">
        <title>Genome duplication in the teleost fish Tetraodon nigroviridis reveals the early vertebrate proto-karyotype.</title>
        <authorList>
            <person name="Jaillon O."/>
            <person name="Aury J.-M."/>
            <person name="Brunet F."/>
            <person name="Petit J.-L."/>
            <person name="Stange-Thomann N."/>
            <person name="Mauceli E."/>
            <person name="Bouneau L."/>
            <person name="Fischer C."/>
            <person name="Ozouf-Costaz C."/>
            <person name="Bernot A."/>
            <person name="Nicaud S."/>
            <person name="Jaffe D."/>
            <person name="Fisher S."/>
            <person name="Lutfalla G."/>
            <person name="Dossat C."/>
            <person name="Segurens B."/>
            <person name="Dasilva C."/>
            <person name="Salanoubat M."/>
            <person name="Levy M."/>
            <person name="Boudet N."/>
            <person name="Castellano S."/>
            <person name="Anthouard V."/>
            <person name="Jubin C."/>
            <person name="Castelli V."/>
            <person name="Katinka M."/>
            <person name="Vacherie B."/>
            <person name="Biemont C."/>
            <person name="Skalli Z."/>
            <person name="Cattolico L."/>
            <person name="Poulain J."/>
            <person name="De Berardinis V."/>
            <person name="Cruaud C."/>
            <person name="Duprat S."/>
            <person name="Brottier P."/>
            <person name="Coutanceau J.-P."/>
            <person name="Gouzy J."/>
            <person name="Parra G."/>
            <person name="Lardier G."/>
            <person name="Chapple C."/>
            <person name="McKernan K.J."/>
            <person name="McEwan P."/>
            <person name="Bosak S."/>
            <person name="Kellis M."/>
            <person name="Volff J.-N."/>
            <person name="Guigo R."/>
            <person name="Zody M.C."/>
            <person name="Mesirov J."/>
            <person name="Lindblad-Toh K."/>
            <person name="Birren B."/>
            <person name="Nusbaum C."/>
            <person name="Kahn D."/>
            <person name="Robinson-Rechavi M."/>
            <person name="Laudet V."/>
            <person name="Schachter V."/>
            <person name="Quetier F."/>
            <person name="Saurin W."/>
            <person name="Scarpelli C."/>
            <person name="Wincker P."/>
            <person name="Lander E.S."/>
            <person name="Weissenbach J."/>
            <person name="Roest Crollius H."/>
        </authorList>
    </citation>
    <scope>NUCLEOTIDE SEQUENCE [LARGE SCALE GENOMIC DNA]</scope>
</reference>
<proteinExistence type="predicted"/>